<accession>A0AAV7MYN2</accession>
<keyword evidence="2" id="KW-1185">Reference proteome</keyword>
<organism evidence="1 2">
    <name type="scientific">Pleurodeles waltl</name>
    <name type="common">Iberian ribbed newt</name>
    <dbReference type="NCBI Taxonomy" id="8319"/>
    <lineage>
        <taxon>Eukaryota</taxon>
        <taxon>Metazoa</taxon>
        <taxon>Chordata</taxon>
        <taxon>Craniata</taxon>
        <taxon>Vertebrata</taxon>
        <taxon>Euteleostomi</taxon>
        <taxon>Amphibia</taxon>
        <taxon>Batrachia</taxon>
        <taxon>Caudata</taxon>
        <taxon>Salamandroidea</taxon>
        <taxon>Salamandridae</taxon>
        <taxon>Pleurodelinae</taxon>
        <taxon>Pleurodeles</taxon>
    </lineage>
</organism>
<proteinExistence type="predicted"/>
<protein>
    <submittedName>
        <fullName evidence="1">Uncharacterized protein</fullName>
    </submittedName>
</protein>
<reference evidence="1" key="1">
    <citation type="journal article" date="2022" name="bioRxiv">
        <title>Sequencing and chromosome-scale assembly of the giantPleurodeles waltlgenome.</title>
        <authorList>
            <person name="Brown T."/>
            <person name="Elewa A."/>
            <person name="Iarovenko S."/>
            <person name="Subramanian E."/>
            <person name="Araus A.J."/>
            <person name="Petzold A."/>
            <person name="Susuki M."/>
            <person name="Suzuki K.-i.T."/>
            <person name="Hayashi T."/>
            <person name="Toyoda A."/>
            <person name="Oliveira C."/>
            <person name="Osipova E."/>
            <person name="Leigh N.D."/>
            <person name="Simon A."/>
            <person name="Yun M.H."/>
        </authorList>
    </citation>
    <scope>NUCLEOTIDE SEQUENCE</scope>
    <source>
        <strain evidence="1">20211129_DDA</strain>
        <tissue evidence="1">Liver</tissue>
    </source>
</reference>
<evidence type="ECO:0000313" key="1">
    <source>
        <dbReference type="EMBL" id="KAJ1108254.1"/>
    </source>
</evidence>
<gene>
    <name evidence="1" type="ORF">NDU88_005634</name>
</gene>
<name>A0AAV7MYN2_PLEWA</name>
<sequence>MQQGPILRDVIQAITATSEELETKIDTLGADLSLLRYDHRQLKECITTTEREVADLPPAVAELTTRLPAKEAKVKTLEL</sequence>
<dbReference type="AlphaFoldDB" id="A0AAV7MYN2"/>
<dbReference type="Proteomes" id="UP001066276">
    <property type="component" value="Chromosome 9"/>
</dbReference>
<evidence type="ECO:0000313" key="2">
    <source>
        <dbReference type="Proteomes" id="UP001066276"/>
    </source>
</evidence>
<comment type="caution">
    <text evidence="1">The sequence shown here is derived from an EMBL/GenBank/DDBJ whole genome shotgun (WGS) entry which is preliminary data.</text>
</comment>
<dbReference type="EMBL" id="JANPWB010000013">
    <property type="protein sequence ID" value="KAJ1108254.1"/>
    <property type="molecule type" value="Genomic_DNA"/>
</dbReference>